<accession>A0AAV1TXK7</accession>
<dbReference type="EMBL" id="CAKLBY020000097">
    <property type="protein sequence ID" value="CAK7926327.1"/>
    <property type="molecule type" value="Genomic_DNA"/>
</dbReference>
<gene>
    <name evidence="2" type="ORF">PM001_LOCUS11477</name>
</gene>
<evidence type="ECO:0000313" key="2">
    <source>
        <dbReference type="EMBL" id="CAK7926327.1"/>
    </source>
</evidence>
<evidence type="ECO:0000313" key="3">
    <source>
        <dbReference type="Proteomes" id="UP001162060"/>
    </source>
</evidence>
<reference evidence="2" key="1">
    <citation type="submission" date="2024-01" db="EMBL/GenBank/DDBJ databases">
        <authorList>
            <person name="Webb A."/>
        </authorList>
    </citation>
    <scope>NUCLEOTIDE SEQUENCE</scope>
    <source>
        <strain evidence="2">Pm1</strain>
    </source>
</reference>
<feature type="region of interest" description="Disordered" evidence="1">
    <location>
        <begin position="122"/>
        <end position="164"/>
    </location>
</feature>
<name>A0AAV1TXK7_9STRA</name>
<dbReference type="Proteomes" id="UP001162060">
    <property type="component" value="Unassembled WGS sequence"/>
</dbReference>
<comment type="caution">
    <text evidence="2">The sequence shown here is derived from an EMBL/GenBank/DDBJ whole genome shotgun (WGS) entry which is preliminary data.</text>
</comment>
<sequence length="164" mass="18186">MRLTRLPRITFSREAESANAIQSCIQLFAMSVTAIITVTRRYLQVAVIDNTIHYLAYLSGAVGEVAGQLRDVGRRVKFVENDVHQARDLAAEADGRSLATETTVTGFSRRLERLEKLNEALRRKNAILRGQRPPDPPRPPRHRGSRYAPPKHPSASGEATGDTA</sequence>
<proteinExistence type="predicted"/>
<protein>
    <submittedName>
        <fullName evidence="2">Uncharacterized protein</fullName>
    </submittedName>
</protein>
<dbReference type="AlphaFoldDB" id="A0AAV1TXK7"/>
<evidence type="ECO:0000256" key="1">
    <source>
        <dbReference type="SAM" id="MobiDB-lite"/>
    </source>
</evidence>
<organism evidence="2 3">
    <name type="scientific">Peronospora matthiolae</name>
    <dbReference type="NCBI Taxonomy" id="2874970"/>
    <lineage>
        <taxon>Eukaryota</taxon>
        <taxon>Sar</taxon>
        <taxon>Stramenopiles</taxon>
        <taxon>Oomycota</taxon>
        <taxon>Peronosporomycetes</taxon>
        <taxon>Peronosporales</taxon>
        <taxon>Peronosporaceae</taxon>
        <taxon>Peronospora</taxon>
    </lineage>
</organism>